<dbReference type="EMBL" id="CP127247">
    <property type="protein sequence ID" value="WIY24325.1"/>
    <property type="molecule type" value="Genomic_DNA"/>
</dbReference>
<dbReference type="Pfam" id="PF00005">
    <property type="entry name" value="ABC_tran"/>
    <property type="match status" value="1"/>
</dbReference>
<dbReference type="Pfam" id="PF00664">
    <property type="entry name" value="ABC_membrane"/>
    <property type="match status" value="1"/>
</dbReference>
<accession>A0A9Y2KXW1</accession>
<proteinExistence type="predicted"/>
<keyword evidence="5 7" id="KW-1133">Transmembrane helix</keyword>
<reference evidence="10 11" key="1">
    <citation type="submission" date="2023-06" db="EMBL/GenBank/DDBJ databases">
        <title>Parasedimentitalea psychrophila sp. nov., a psychrophilic bacterium isolated from deep-sea sediment.</title>
        <authorList>
            <person name="Li A."/>
        </authorList>
    </citation>
    <scope>NUCLEOTIDE SEQUENCE [LARGE SCALE GENOMIC DNA]</scope>
    <source>
        <strain evidence="10 11">QS115</strain>
    </source>
</reference>
<comment type="subcellular location">
    <subcellularLocation>
        <location evidence="1">Cell membrane</location>
        <topology evidence="1">Multi-pass membrane protein</topology>
    </subcellularLocation>
</comment>
<protein>
    <submittedName>
        <fullName evidence="10">ABC transporter ATP-binding protein</fullName>
    </submittedName>
</protein>
<dbReference type="InterPro" id="IPR011527">
    <property type="entry name" value="ABC1_TM_dom"/>
</dbReference>
<dbReference type="AlphaFoldDB" id="A0A9Y2KXW1"/>
<feature type="transmembrane region" description="Helical" evidence="7">
    <location>
        <begin position="266"/>
        <end position="285"/>
    </location>
</feature>
<evidence type="ECO:0000256" key="5">
    <source>
        <dbReference type="ARBA" id="ARBA00022989"/>
    </source>
</evidence>
<dbReference type="SUPFAM" id="SSF52540">
    <property type="entry name" value="P-loop containing nucleoside triphosphate hydrolases"/>
    <property type="match status" value="1"/>
</dbReference>
<dbReference type="GO" id="GO:0140359">
    <property type="term" value="F:ABC-type transporter activity"/>
    <property type="evidence" value="ECO:0007669"/>
    <property type="project" value="InterPro"/>
</dbReference>
<evidence type="ECO:0000256" key="2">
    <source>
        <dbReference type="ARBA" id="ARBA00022692"/>
    </source>
</evidence>
<dbReference type="Gene3D" id="3.40.50.300">
    <property type="entry name" value="P-loop containing nucleotide triphosphate hydrolases"/>
    <property type="match status" value="1"/>
</dbReference>
<dbReference type="PROSITE" id="PS50929">
    <property type="entry name" value="ABC_TM1F"/>
    <property type="match status" value="1"/>
</dbReference>
<evidence type="ECO:0000256" key="3">
    <source>
        <dbReference type="ARBA" id="ARBA00022741"/>
    </source>
</evidence>
<evidence type="ECO:0000313" key="11">
    <source>
        <dbReference type="Proteomes" id="UP001238334"/>
    </source>
</evidence>
<dbReference type="SUPFAM" id="SSF90123">
    <property type="entry name" value="ABC transporter transmembrane region"/>
    <property type="match status" value="1"/>
</dbReference>
<feature type="transmembrane region" description="Helical" evidence="7">
    <location>
        <begin position="156"/>
        <end position="175"/>
    </location>
</feature>
<evidence type="ECO:0000256" key="6">
    <source>
        <dbReference type="ARBA" id="ARBA00023136"/>
    </source>
</evidence>
<feature type="domain" description="ABC transporter" evidence="8">
    <location>
        <begin position="358"/>
        <end position="595"/>
    </location>
</feature>
<keyword evidence="6 7" id="KW-0472">Membrane</keyword>
<dbReference type="KEGG" id="ppso:QPJ95_17240"/>
<dbReference type="InterPro" id="IPR003593">
    <property type="entry name" value="AAA+_ATPase"/>
</dbReference>
<keyword evidence="4 10" id="KW-0067">ATP-binding</keyword>
<dbReference type="InterPro" id="IPR039421">
    <property type="entry name" value="Type_1_exporter"/>
</dbReference>
<gene>
    <name evidence="10" type="ORF">QPJ95_17240</name>
</gene>
<dbReference type="SMART" id="SM00382">
    <property type="entry name" value="AAA"/>
    <property type="match status" value="1"/>
</dbReference>
<dbReference type="PROSITE" id="PS00211">
    <property type="entry name" value="ABC_TRANSPORTER_1"/>
    <property type="match status" value="1"/>
</dbReference>
<dbReference type="InterPro" id="IPR036640">
    <property type="entry name" value="ABC1_TM_sf"/>
</dbReference>
<evidence type="ECO:0000313" key="10">
    <source>
        <dbReference type="EMBL" id="WIY24325.1"/>
    </source>
</evidence>
<dbReference type="GO" id="GO:0005524">
    <property type="term" value="F:ATP binding"/>
    <property type="evidence" value="ECO:0007669"/>
    <property type="project" value="UniProtKB-KW"/>
</dbReference>
<evidence type="ECO:0000259" key="8">
    <source>
        <dbReference type="PROSITE" id="PS50893"/>
    </source>
</evidence>
<evidence type="ECO:0000259" key="9">
    <source>
        <dbReference type="PROSITE" id="PS50929"/>
    </source>
</evidence>
<keyword evidence="3" id="KW-0547">Nucleotide-binding</keyword>
<dbReference type="GO" id="GO:0005886">
    <property type="term" value="C:plasma membrane"/>
    <property type="evidence" value="ECO:0007669"/>
    <property type="project" value="UniProtKB-SubCell"/>
</dbReference>
<organism evidence="10 11">
    <name type="scientific">Parasedimentitalea psychrophila</name>
    <dbReference type="NCBI Taxonomy" id="2997337"/>
    <lineage>
        <taxon>Bacteria</taxon>
        <taxon>Pseudomonadati</taxon>
        <taxon>Pseudomonadota</taxon>
        <taxon>Alphaproteobacteria</taxon>
        <taxon>Rhodobacterales</taxon>
        <taxon>Paracoccaceae</taxon>
        <taxon>Parasedimentitalea</taxon>
    </lineage>
</organism>
<feature type="transmembrane region" description="Helical" evidence="7">
    <location>
        <begin position="75"/>
        <end position="101"/>
    </location>
</feature>
<dbReference type="GO" id="GO:0034040">
    <property type="term" value="F:ATPase-coupled lipid transmembrane transporter activity"/>
    <property type="evidence" value="ECO:0007669"/>
    <property type="project" value="TreeGrafter"/>
</dbReference>
<dbReference type="InterPro" id="IPR003439">
    <property type="entry name" value="ABC_transporter-like_ATP-bd"/>
</dbReference>
<evidence type="ECO:0000256" key="7">
    <source>
        <dbReference type="SAM" id="Phobius"/>
    </source>
</evidence>
<dbReference type="Proteomes" id="UP001238334">
    <property type="component" value="Chromosome"/>
</dbReference>
<keyword evidence="2 7" id="KW-0812">Transmembrane</keyword>
<name>A0A9Y2KXW1_9RHOB</name>
<feature type="transmembrane region" description="Helical" evidence="7">
    <location>
        <begin position="20"/>
        <end position="46"/>
    </location>
</feature>
<evidence type="ECO:0000256" key="1">
    <source>
        <dbReference type="ARBA" id="ARBA00004651"/>
    </source>
</evidence>
<dbReference type="Gene3D" id="1.20.1560.10">
    <property type="entry name" value="ABC transporter type 1, transmembrane domain"/>
    <property type="match status" value="1"/>
</dbReference>
<dbReference type="GO" id="GO:0016887">
    <property type="term" value="F:ATP hydrolysis activity"/>
    <property type="evidence" value="ECO:0007669"/>
    <property type="project" value="InterPro"/>
</dbReference>
<evidence type="ECO:0000256" key="4">
    <source>
        <dbReference type="ARBA" id="ARBA00022840"/>
    </source>
</evidence>
<sequence length="597" mass="64976">MRKTIGHCLFLLDNRERSSLWKVIGTSIGMGLAEVAAVLSIAPFLMVATDPDAALRNSSLNTIYDLLGFSSSTSFLIGLAIGSLAMLGTAILFRIGGYYFLRSFVRRQSVSLALRLVVRYMNEPLDRTHRRHSAELVTNIQSEVERVVNGVMMNSVRLMTGVSTAACLAIMLIIVEPRAALTMALLLGCGYFAAFALVRSPMRRIGVERMAATRETARLLSEALAGSREMKLYGMECNYLERFEHSYRCRAEASTRSDLLRDIPKSILEILTFGTMILLVIWTLVEEGESSVALPLVALYAFAAARLFPSLQRIYAAAATLRTDLPALEEIYADLAAVGSTAQQVETTRTGLRLEQALELRAVSYSYPDRKRQLIKNLDVSIPARSIIGVVGATGAGKSTILDMITGLTTPNSGTLTVDGEVIDASNVARWRASVAYVPQDICMIGGTIRDNIVFGAKSAGDVLDRIRSASAFAGLGELIAELPEGYDTQLSERGLSLSVGQRQRVGIARAIFRNPELLVMDESASGLDTISEVELTAAVQSLRGKKTVVIVAHRLSAVRNCDLIYLIGEGRVLESGTHDELTKHSSKFNSFYRAGT</sequence>
<feature type="transmembrane region" description="Helical" evidence="7">
    <location>
        <begin position="181"/>
        <end position="200"/>
    </location>
</feature>
<keyword evidence="11" id="KW-1185">Reference proteome</keyword>
<dbReference type="RefSeq" id="WP_270919510.1">
    <property type="nucleotide sequence ID" value="NZ_CP127247.1"/>
</dbReference>
<feature type="domain" description="ABC transmembrane type-1" evidence="9">
    <location>
        <begin position="63"/>
        <end position="323"/>
    </location>
</feature>
<dbReference type="InterPro" id="IPR017871">
    <property type="entry name" value="ABC_transporter-like_CS"/>
</dbReference>
<dbReference type="InterPro" id="IPR027417">
    <property type="entry name" value="P-loop_NTPase"/>
</dbReference>
<dbReference type="PANTHER" id="PTHR24221">
    <property type="entry name" value="ATP-BINDING CASSETTE SUB-FAMILY B"/>
    <property type="match status" value="1"/>
</dbReference>
<dbReference type="PANTHER" id="PTHR24221:SF654">
    <property type="entry name" value="ATP-BINDING CASSETTE SUB-FAMILY B MEMBER 6"/>
    <property type="match status" value="1"/>
</dbReference>
<dbReference type="PROSITE" id="PS50893">
    <property type="entry name" value="ABC_TRANSPORTER_2"/>
    <property type="match status" value="1"/>
</dbReference>